<keyword evidence="2" id="KW-1185">Reference proteome</keyword>
<dbReference type="EMBL" id="MDJC01000003">
    <property type="protein sequence ID" value="OEY77852.1"/>
    <property type="molecule type" value="Genomic_DNA"/>
</dbReference>
<gene>
    <name evidence="1" type="ORF">BFQ30_05360</name>
</gene>
<sequence length="127" mass="14730">MNEINIKLPLHKFQTLMHRYVRDTLHDNGTPVLICIHDVKEYWAMLDSHTREKIKGEVTFFIKEYHHLRNDEFFKKDLAAWSELADWINENRSSASTTPTTAKLLVPVLPVVNLGKQNGVYGARPKS</sequence>
<comment type="caution">
    <text evidence="1">The sequence shown here is derived from an EMBL/GenBank/DDBJ whole genome shotgun (WGS) entry which is preliminary data.</text>
</comment>
<organism evidence="1 2">
    <name type="scientific">Haemophilus quentini</name>
    <dbReference type="NCBI Taxonomy" id="123834"/>
    <lineage>
        <taxon>Bacteria</taxon>
        <taxon>Pseudomonadati</taxon>
        <taxon>Pseudomonadota</taxon>
        <taxon>Gammaproteobacteria</taxon>
        <taxon>Pasteurellales</taxon>
        <taxon>Pasteurellaceae</taxon>
        <taxon>Haemophilus</taxon>
    </lineage>
</organism>
<reference evidence="1 2" key="1">
    <citation type="submission" date="2016-08" db="EMBL/GenBank/DDBJ databases">
        <authorList>
            <person name="Eshaghi A."/>
            <person name="Soares D."/>
            <person name="Kus J."/>
            <person name="Richardson D."/>
            <person name="Li A."/>
            <person name="Patel S.N."/>
        </authorList>
    </citation>
    <scope>NUCLEOTIDE SEQUENCE [LARGE SCALE GENOMIC DNA]</scope>
    <source>
        <strain evidence="1 2">C860</strain>
    </source>
</reference>
<evidence type="ECO:0000313" key="2">
    <source>
        <dbReference type="Proteomes" id="UP000175677"/>
    </source>
</evidence>
<accession>A0ABX3BTJ5</accession>
<evidence type="ECO:0000313" key="1">
    <source>
        <dbReference type="EMBL" id="OEY77852.1"/>
    </source>
</evidence>
<proteinExistence type="predicted"/>
<dbReference type="RefSeq" id="WP_005641383.1">
    <property type="nucleotide sequence ID" value="NZ_MCII02000030.1"/>
</dbReference>
<name>A0ABX3BTJ5_9PAST</name>
<dbReference type="Proteomes" id="UP000175677">
    <property type="component" value="Unassembled WGS sequence"/>
</dbReference>
<protein>
    <submittedName>
        <fullName evidence="1">Uncharacterized protein</fullName>
    </submittedName>
</protein>